<dbReference type="PROSITE" id="PS51217">
    <property type="entry name" value="UVRD_HELICASE_CTER"/>
    <property type="match status" value="1"/>
</dbReference>
<evidence type="ECO:0000256" key="10">
    <source>
        <dbReference type="ARBA" id="ARBA00048988"/>
    </source>
</evidence>
<gene>
    <name evidence="14" type="ORF">L21TH_1948</name>
</gene>
<keyword evidence="5 11" id="KW-0067">ATP-binding</keyword>
<name>R1CCK9_9FIRM</name>
<evidence type="ECO:0000313" key="15">
    <source>
        <dbReference type="Proteomes" id="UP000013378"/>
    </source>
</evidence>
<dbReference type="AlphaFoldDB" id="R1CCK9"/>
<evidence type="ECO:0000259" key="12">
    <source>
        <dbReference type="PROSITE" id="PS51198"/>
    </source>
</evidence>
<dbReference type="STRING" id="1304284.L21TH_1948"/>
<sequence length="640" mass="75590">MIKIDLLHKLKEKKNLQLSYEQLKIVNNIDGPALTLATAGSGKTTTICCRVGNLVTRKITKPERILVLSFSNASVNDIRKRFESLFTSIIHLNEMKKIKFSTIHSFANSALRYYFNKMDNIPSIIDEKEQNSLISQIFYEINKRRPRPSEKKEILSLISYININKIKNNINISSYNLISSFGLIYKRYEQIKREQNKIDFTDMLFMCYTLLKEYKPLQNTFENKYDYILVDEAQDMSLIQYEIIKLMTSKHENLMLVADDDQSIYGFRGSNPEILKTFLSDYKNAETMYLSKNYRCTKTIVNVAKQFIEKNPNRFKKDIKPYNNKESELIIKHFKEEKNQNMFIANEIKRKYSNELQDTAILFRDSLSAIQLIYYLNKYDIPFYCNISEIKFFRHFIKNDIMAVILLAYDRTNIESLYEIYNKINLPFKDKDIKKVFDQKYKTEDTFRAFERLNAYYNKEQKNAMKNLEYQLNELSKLNPNEAIDYFLNNMNYKDYLANLSNKSGYANSIYARYIDLMRFLTKNEPSIRTFLYKIGNLQINVKNSKENKNKQAVTLSTLHSAKGLEFKNTFIISANKNIIPSIPSLTQSKNPQYNALDEERRLMYVGLTRAKENLYILSYKQPSRYITELKDIINNIKNN</sequence>
<evidence type="ECO:0000256" key="4">
    <source>
        <dbReference type="ARBA" id="ARBA00022806"/>
    </source>
</evidence>
<dbReference type="GO" id="GO:0043138">
    <property type="term" value="F:3'-5' DNA helicase activity"/>
    <property type="evidence" value="ECO:0007669"/>
    <property type="project" value="UniProtKB-EC"/>
</dbReference>
<evidence type="ECO:0000256" key="9">
    <source>
        <dbReference type="ARBA" id="ARBA00034808"/>
    </source>
</evidence>
<evidence type="ECO:0000256" key="11">
    <source>
        <dbReference type="PROSITE-ProRule" id="PRU00560"/>
    </source>
</evidence>
<dbReference type="EC" id="5.6.2.4" evidence="9"/>
<evidence type="ECO:0000256" key="8">
    <source>
        <dbReference type="ARBA" id="ARBA00034617"/>
    </source>
</evidence>
<dbReference type="GO" id="GO:0003677">
    <property type="term" value="F:DNA binding"/>
    <property type="evidence" value="ECO:0007669"/>
    <property type="project" value="UniProtKB-KW"/>
</dbReference>
<dbReference type="GO" id="GO:0016887">
    <property type="term" value="F:ATP hydrolysis activity"/>
    <property type="evidence" value="ECO:0007669"/>
    <property type="project" value="RHEA"/>
</dbReference>
<keyword evidence="2 11" id="KW-0547">Nucleotide-binding</keyword>
<dbReference type="PATRIC" id="fig|1304284.3.peg.1914"/>
<feature type="domain" description="UvrD-like helicase ATP-binding" evidence="12">
    <location>
        <begin position="16"/>
        <end position="297"/>
    </location>
</feature>
<dbReference type="Pfam" id="PF00580">
    <property type="entry name" value="UvrD-helicase"/>
    <property type="match status" value="1"/>
</dbReference>
<organism evidence="14 15">
    <name type="scientific">Caldisalinibacter kiritimatiensis</name>
    <dbReference type="NCBI Taxonomy" id="1304284"/>
    <lineage>
        <taxon>Bacteria</taxon>
        <taxon>Bacillati</taxon>
        <taxon>Bacillota</taxon>
        <taxon>Tissierellia</taxon>
        <taxon>Tissierellales</taxon>
        <taxon>Thermohalobacteraceae</taxon>
        <taxon>Caldisalinibacter</taxon>
    </lineage>
</organism>
<comment type="caution">
    <text evidence="14">The sequence shown here is derived from an EMBL/GenBank/DDBJ whole genome shotgun (WGS) entry which is preliminary data.</text>
</comment>
<evidence type="ECO:0000313" key="14">
    <source>
        <dbReference type="EMBL" id="EOD00005.1"/>
    </source>
</evidence>
<evidence type="ECO:0000259" key="13">
    <source>
        <dbReference type="PROSITE" id="PS51217"/>
    </source>
</evidence>
<feature type="binding site" evidence="11">
    <location>
        <begin position="37"/>
        <end position="44"/>
    </location>
    <ligand>
        <name>ATP</name>
        <dbReference type="ChEBI" id="CHEBI:30616"/>
    </ligand>
</feature>
<dbReference type="InterPro" id="IPR027417">
    <property type="entry name" value="P-loop_NTPase"/>
</dbReference>
<dbReference type="PANTHER" id="PTHR11070:SF2">
    <property type="entry name" value="ATP-DEPENDENT DNA HELICASE SRS2"/>
    <property type="match status" value="1"/>
</dbReference>
<evidence type="ECO:0000256" key="6">
    <source>
        <dbReference type="ARBA" id="ARBA00023125"/>
    </source>
</evidence>
<dbReference type="RefSeq" id="WP_006314943.1">
    <property type="nucleotide sequence ID" value="NZ_ARZA01000212.1"/>
</dbReference>
<keyword evidence="3 11" id="KW-0378">Hydrolase</keyword>
<dbReference type="Gene3D" id="1.10.486.10">
    <property type="entry name" value="PCRA, domain 4"/>
    <property type="match status" value="1"/>
</dbReference>
<dbReference type="Gene3D" id="1.10.10.160">
    <property type="match status" value="1"/>
</dbReference>
<dbReference type="eggNOG" id="COG0210">
    <property type="taxonomic scope" value="Bacteria"/>
</dbReference>
<comment type="similarity">
    <text evidence="1">Belongs to the helicase family. UvrD subfamily.</text>
</comment>
<reference evidence="14 15" key="1">
    <citation type="journal article" date="2015" name="Geomicrobiol. J.">
        <title>Caldisalinibacter kiritimatiensis gen. nov., sp. nov., a moderately thermohalophilic thiosulfate-reducing bacterium from a hypersaline microbial mat.</title>
        <authorList>
            <person name="Ben Hania W."/>
            <person name="Joseph M."/>
            <person name="Fiebig A."/>
            <person name="Bunk B."/>
            <person name="Klenk H.-P."/>
            <person name="Fardeau M.-L."/>
            <person name="Spring S."/>
        </authorList>
    </citation>
    <scope>NUCLEOTIDE SEQUENCE [LARGE SCALE GENOMIC DNA]</scope>
    <source>
        <strain evidence="14 15">L21-TH-D2</strain>
    </source>
</reference>
<comment type="catalytic activity">
    <reaction evidence="10">
        <text>ATP + H2O = ADP + phosphate + H(+)</text>
        <dbReference type="Rhea" id="RHEA:13065"/>
        <dbReference type="ChEBI" id="CHEBI:15377"/>
        <dbReference type="ChEBI" id="CHEBI:15378"/>
        <dbReference type="ChEBI" id="CHEBI:30616"/>
        <dbReference type="ChEBI" id="CHEBI:43474"/>
        <dbReference type="ChEBI" id="CHEBI:456216"/>
        <dbReference type="EC" id="5.6.2.4"/>
    </reaction>
</comment>
<comment type="catalytic activity">
    <reaction evidence="8">
        <text>Couples ATP hydrolysis with the unwinding of duplex DNA by translocating in the 3'-5' direction.</text>
        <dbReference type="EC" id="5.6.2.4"/>
    </reaction>
</comment>
<dbReference type="EMBL" id="ARZA01000212">
    <property type="protein sequence ID" value="EOD00005.1"/>
    <property type="molecule type" value="Genomic_DNA"/>
</dbReference>
<keyword evidence="7" id="KW-0413">Isomerase</keyword>
<evidence type="ECO:0000256" key="5">
    <source>
        <dbReference type="ARBA" id="ARBA00022840"/>
    </source>
</evidence>
<keyword evidence="4 11" id="KW-0347">Helicase</keyword>
<accession>R1CCK9</accession>
<dbReference type="PANTHER" id="PTHR11070">
    <property type="entry name" value="UVRD / RECB / PCRA DNA HELICASE FAMILY MEMBER"/>
    <property type="match status" value="1"/>
</dbReference>
<dbReference type="InterPro" id="IPR013986">
    <property type="entry name" value="DExx_box_DNA_helicase_dom_sf"/>
</dbReference>
<keyword evidence="6" id="KW-0238">DNA-binding</keyword>
<evidence type="ECO:0000256" key="1">
    <source>
        <dbReference type="ARBA" id="ARBA00009922"/>
    </source>
</evidence>
<dbReference type="SUPFAM" id="SSF52540">
    <property type="entry name" value="P-loop containing nucleoside triphosphate hydrolases"/>
    <property type="match status" value="1"/>
</dbReference>
<dbReference type="Gene3D" id="3.40.50.300">
    <property type="entry name" value="P-loop containing nucleotide triphosphate hydrolases"/>
    <property type="match status" value="2"/>
</dbReference>
<dbReference type="InterPro" id="IPR000212">
    <property type="entry name" value="DNA_helicase_UvrD/REP"/>
</dbReference>
<dbReference type="Pfam" id="PF13361">
    <property type="entry name" value="UvrD_C"/>
    <property type="match status" value="1"/>
</dbReference>
<keyword evidence="15" id="KW-1185">Reference proteome</keyword>
<dbReference type="PROSITE" id="PS51198">
    <property type="entry name" value="UVRD_HELICASE_ATP_BIND"/>
    <property type="match status" value="1"/>
</dbReference>
<protein>
    <recommendedName>
        <fullName evidence="9">DNA 3'-5' helicase</fullName>
        <ecNumber evidence="9">5.6.2.4</ecNumber>
    </recommendedName>
</protein>
<evidence type="ECO:0000256" key="2">
    <source>
        <dbReference type="ARBA" id="ARBA00022741"/>
    </source>
</evidence>
<proteinExistence type="inferred from homology"/>
<dbReference type="CDD" id="cd17932">
    <property type="entry name" value="DEXQc_UvrD"/>
    <property type="match status" value="1"/>
</dbReference>
<dbReference type="OrthoDB" id="9810135at2"/>
<dbReference type="InterPro" id="IPR014016">
    <property type="entry name" value="UvrD-like_ATP-bd"/>
</dbReference>
<evidence type="ECO:0000256" key="7">
    <source>
        <dbReference type="ARBA" id="ARBA00023235"/>
    </source>
</evidence>
<evidence type="ECO:0000256" key="3">
    <source>
        <dbReference type="ARBA" id="ARBA00022801"/>
    </source>
</evidence>
<feature type="domain" description="UvrD-like helicase C-terminal" evidence="13">
    <location>
        <begin position="298"/>
        <end position="564"/>
    </location>
</feature>
<dbReference type="Proteomes" id="UP000013378">
    <property type="component" value="Unassembled WGS sequence"/>
</dbReference>
<dbReference type="GO" id="GO:0005524">
    <property type="term" value="F:ATP binding"/>
    <property type="evidence" value="ECO:0007669"/>
    <property type="project" value="UniProtKB-UniRule"/>
</dbReference>
<dbReference type="InterPro" id="IPR014017">
    <property type="entry name" value="DNA_helicase_UvrD-like_C"/>
</dbReference>
<dbReference type="GO" id="GO:0000725">
    <property type="term" value="P:recombinational repair"/>
    <property type="evidence" value="ECO:0007669"/>
    <property type="project" value="TreeGrafter"/>
</dbReference>